<organism evidence="1 2">
    <name type="scientific">Candidatus Nitrosopumilus salarius BD31</name>
    <dbReference type="NCBI Taxonomy" id="859350"/>
    <lineage>
        <taxon>Archaea</taxon>
        <taxon>Nitrososphaerota</taxon>
        <taxon>Nitrososphaeria</taxon>
        <taxon>Nitrosopumilales</taxon>
        <taxon>Nitrosopumilaceae</taxon>
        <taxon>Nitrosopumilus</taxon>
    </lineage>
</organism>
<keyword evidence="2" id="KW-1185">Reference proteome</keyword>
<gene>
    <name evidence="1" type="ORF">BD31_I1498</name>
</gene>
<reference evidence="1 2" key="1">
    <citation type="journal article" date="2012" name="J. Bacteriol.">
        <title>Genome sequence of "Candidatus Nitrosopumilus salaria" BD31, an ammonia-oxidizing archaeon from the San Francisco Bay estuary.</title>
        <authorList>
            <person name="Mosier A.C."/>
            <person name="Allen E.E."/>
            <person name="Kim M."/>
            <person name="Ferriera S."/>
            <person name="Francis C.A."/>
        </authorList>
    </citation>
    <scope>NUCLEOTIDE SEQUENCE [LARGE SCALE GENOMIC DNA]</scope>
    <source>
        <strain evidence="1 2">BD31</strain>
    </source>
</reference>
<comment type="caution">
    <text evidence="1">The sequence shown here is derived from an EMBL/GenBank/DDBJ whole genome shotgun (WGS) entry which is preliminary data.</text>
</comment>
<dbReference type="RefSeq" id="WP_008298403.1">
    <property type="nucleotide sequence ID" value="NZ_AEXL02000069.1"/>
</dbReference>
<protein>
    <submittedName>
        <fullName evidence="1">Uncharacterized protein</fullName>
    </submittedName>
</protein>
<accession>I3D3M8</accession>
<dbReference type="PATRIC" id="fig|859350.6.peg.650"/>
<dbReference type="AlphaFoldDB" id="I3D3M8"/>
<sequence>MTRHSFDEGREHLDDLEIEHLIKMTSDVVMKIKRQTQERYL</sequence>
<dbReference type="EMBL" id="AEXL02000069">
    <property type="protein sequence ID" value="EIJ66321.1"/>
    <property type="molecule type" value="Genomic_DNA"/>
</dbReference>
<proteinExistence type="predicted"/>
<evidence type="ECO:0000313" key="1">
    <source>
        <dbReference type="EMBL" id="EIJ66321.1"/>
    </source>
</evidence>
<dbReference type="Proteomes" id="UP000003423">
    <property type="component" value="Unassembled WGS sequence"/>
</dbReference>
<name>I3D3M8_9ARCH</name>
<evidence type="ECO:0000313" key="2">
    <source>
        <dbReference type="Proteomes" id="UP000003423"/>
    </source>
</evidence>